<protein>
    <submittedName>
        <fullName evidence="1">Uncharacterized protein</fullName>
    </submittedName>
</protein>
<evidence type="ECO:0000313" key="1">
    <source>
        <dbReference type="EMBL" id="APH14896.1"/>
    </source>
</evidence>
<dbReference type="RefSeq" id="WP_045896622.1">
    <property type="nucleotide sequence ID" value="NZ_CP013241.1"/>
</dbReference>
<accession>A0A1J1CRQ7</accession>
<evidence type="ECO:0000313" key="2">
    <source>
        <dbReference type="Proteomes" id="UP000182204"/>
    </source>
</evidence>
<proteinExistence type="predicted"/>
<reference evidence="1 2" key="1">
    <citation type="submission" date="2015-11" db="EMBL/GenBank/DDBJ databases">
        <authorList>
            <person name="Hill K.K."/>
            <person name="Shirey T.B."/>
            <person name="Raphael B."/>
            <person name="Daligault H.E."/>
            <person name="Davenport K.W."/>
            <person name="Bruce D.C."/>
            <person name="Foley B.T."/>
            <person name="Johnson S.L."/>
        </authorList>
    </citation>
    <scope>NUCLEOTIDE SEQUENCE [LARGE SCALE GENOMIC DNA]</scope>
    <source>
        <strain evidence="1 2">CDC_1632</strain>
    </source>
</reference>
<name>A0A1J1CRQ7_CLOSG</name>
<organism evidence="1 2">
    <name type="scientific">Clostridium sporogenes</name>
    <dbReference type="NCBI Taxonomy" id="1509"/>
    <lineage>
        <taxon>Bacteria</taxon>
        <taxon>Bacillati</taxon>
        <taxon>Bacillota</taxon>
        <taxon>Clostridia</taxon>
        <taxon>Eubacteriales</taxon>
        <taxon>Clostridiaceae</taxon>
        <taxon>Clostridium</taxon>
    </lineage>
</organism>
<dbReference type="Proteomes" id="UP000182204">
    <property type="component" value="Chromosome"/>
</dbReference>
<gene>
    <name evidence="1" type="ORF">NPD5_3792</name>
</gene>
<sequence>MRKLENVIEEMIRISENKDFNNELLNIKNSINLTSPELMRMRWNQVHEIMLDYTTTNNEKPQYDWQYEVISIFSTESIDELKSIFN</sequence>
<dbReference type="AlphaFoldDB" id="A0A1J1CRQ7"/>
<dbReference type="EMBL" id="CP013243">
    <property type="protein sequence ID" value="APH14896.1"/>
    <property type="molecule type" value="Genomic_DNA"/>
</dbReference>